<protein>
    <submittedName>
        <fullName evidence="1">Unannotated protein</fullName>
    </submittedName>
</protein>
<accession>A0A6J6UJK1</accession>
<organism evidence="1">
    <name type="scientific">freshwater metagenome</name>
    <dbReference type="NCBI Taxonomy" id="449393"/>
    <lineage>
        <taxon>unclassified sequences</taxon>
        <taxon>metagenomes</taxon>
        <taxon>ecological metagenomes</taxon>
    </lineage>
</organism>
<dbReference type="AlphaFoldDB" id="A0A6J6UJK1"/>
<proteinExistence type="predicted"/>
<dbReference type="NCBIfam" id="TIGR03941">
    <property type="entry name" value="tRNA_deam_assoc"/>
    <property type="match status" value="1"/>
</dbReference>
<sequence length="205" mass="22644">MYIHTPYPTGLSFFSNEWNYAHMPEFEDDLIEEIEEFDALDDETDAGIKVSGITNELDIAVAAWHEDGRWNLGVLPDPTDIAQMISSLKSQQTNGGAIALISIDEEFFIVIRVLGTHISLFLSDASCALDYSVAEELLEIANLPIPEDDDDAGPIGHMEILADLGMSSMELFALCDDAELFPDEQLEAIANRLGFGDQFAELLEL</sequence>
<reference evidence="1" key="1">
    <citation type="submission" date="2020-05" db="EMBL/GenBank/DDBJ databases">
        <authorList>
            <person name="Chiriac C."/>
            <person name="Salcher M."/>
            <person name="Ghai R."/>
            <person name="Kavagutti S V."/>
        </authorList>
    </citation>
    <scope>NUCLEOTIDE SEQUENCE</scope>
</reference>
<gene>
    <name evidence="1" type="ORF">UFOPK2837_01020</name>
</gene>
<evidence type="ECO:0000313" key="1">
    <source>
        <dbReference type="EMBL" id="CAB4758727.1"/>
    </source>
</evidence>
<dbReference type="InterPro" id="IPR023869">
    <property type="entry name" value="tRNA_Adeno_NH3ase_assoc_put"/>
</dbReference>
<dbReference type="EMBL" id="CAEZZF010000109">
    <property type="protein sequence ID" value="CAB4758727.1"/>
    <property type="molecule type" value="Genomic_DNA"/>
</dbReference>
<name>A0A6J6UJK1_9ZZZZ</name>